<dbReference type="AlphaFoldDB" id="A0A6A4H4H4"/>
<sequence>NGLRDIFFTGGNSACRGHAHQHYALYAKKCAEANISESEHAIPRKILQDCQAAAA</sequence>
<protein>
    <submittedName>
        <fullName evidence="1">Uncharacterized protein</fullName>
    </submittedName>
</protein>
<dbReference type="Proteomes" id="UP000799118">
    <property type="component" value="Unassembled WGS sequence"/>
</dbReference>
<gene>
    <name evidence="1" type="ORF">BT96DRAFT_770909</name>
</gene>
<accession>A0A6A4H4H4</accession>
<name>A0A6A4H4H4_9AGAR</name>
<dbReference type="OrthoDB" id="2692481at2759"/>
<evidence type="ECO:0000313" key="2">
    <source>
        <dbReference type="Proteomes" id="UP000799118"/>
    </source>
</evidence>
<keyword evidence="2" id="KW-1185">Reference proteome</keyword>
<proteinExistence type="predicted"/>
<evidence type="ECO:0000313" key="1">
    <source>
        <dbReference type="EMBL" id="KAE9393099.1"/>
    </source>
</evidence>
<dbReference type="EMBL" id="ML769580">
    <property type="protein sequence ID" value="KAE9393099.1"/>
    <property type="molecule type" value="Genomic_DNA"/>
</dbReference>
<reference evidence="1" key="1">
    <citation type="journal article" date="2019" name="Environ. Microbiol.">
        <title>Fungal ecological strategies reflected in gene transcription - a case study of two litter decomposers.</title>
        <authorList>
            <person name="Barbi F."/>
            <person name="Kohler A."/>
            <person name="Barry K."/>
            <person name="Baskaran P."/>
            <person name="Daum C."/>
            <person name="Fauchery L."/>
            <person name="Ihrmark K."/>
            <person name="Kuo A."/>
            <person name="LaButti K."/>
            <person name="Lipzen A."/>
            <person name="Morin E."/>
            <person name="Grigoriev I.V."/>
            <person name="Henrissat B."/>
            <person name="Lindahl B."/>
            <person name="Martin F."/>
        </authorList>
    </citation>
    <scope>NUCLEOTIDE SEQUENCE</scope>
    <source>
        <strain evidence="1">JB14</strain>
    </source>
</reference>
<organism evidence="1 2">
    <name type="scientific">Gymnopus androsaceus JB14</name>
    <dbReference type="NCBI Taxonomy" id="1447944"/>
    <lineage>
        <taxon>Eukaryota</taxon>
        <taxon>Fungi</taxon>
        <taxon>Dikarya</taxon>
        <taxon>Basidiomycota</taxon>
        <taxon>Agaricomycotina</taxon>
        <taxon>Agaricomycetes</taxon>
        <taxon>Agaricomycetidae</taxon>
        <taxon>Agaricales</taxon>
        <taxon>Marasmiineae</taxon>
        <taxon>Omphalotaceae</taxon>
        <taxon>Gymnopus</taxon>
    </lineage>
</organism>
<feature type="non-terminal residue" evidence="1">
    <location>
        <position position="55"/>
    </location>
</feature>
<feature type="non-terminal residue" evidence="1">
    <location>
        <position position="1"/>
    </location>
</feature>